<protein>
    <submittedName>
        <fullName evidence="2">Uncharacterized protein</fullName>
    </submittedName>
</protein>
<comment type="caution">
    <text evidence="2">The sequence shown here is derived from an EMBL/GenBank/DDBJ whole genome shotgun (WGS) entry which is preliminary data.</text>
</comment>
<evidence type="ECO:0000313" key="3">
    <source>
        <dbReference type="Proteomes" id="UP001208570"/>
    </source>
</evidence>
<dbReference type="AlphaFoldDB" id="A0AAD9ND45"/>
<organism evidence="2 3">
    <name type="scientific">Paralvinella palmiformis</name>
    <dbReference type="NCBI Taxonomy" id="53620"/>
    <lineage>
        <taxon>Eukaryota</taxon>
        <taxon>Metazoa</taxon>
        <taxon>Spiralia</taxon>
        <taxon>Lophotrochozoa</taxon>
        <taxon>Annelida</taxon>
        <taxon>Polychaeta</taxon>
        <taxon>Sedentaria</taxon>
        <taxon>Canalipalpata</taxon>
        <taxon>Terebellida</taxon>
        <taxon>Terebelliformia</taxon>
        <taxon>Alvinellidae</taxon>
        <taxon>Paralvinella</taxon>
    </lineage>
</organism>
<gene>
    <name evidence="2" type="ORF">LSH36_68g16018</name>
</gene>
<name>A0AAD9ND45_9ANNE</name>
<sequence>MMPQDDSEQASTTCHEPLIIGRNRYRPPPTTTLAFNSILPPPPSSERRSSSPNQPQAILSPAISPLTPGEQTKLIPEHTIIPDILPNQVIANVQVHMVDTH</sequence>
<dbReference type="Proteomes" id="UP001208570">
    <property type="component" value="Unassembled WGS sequence"/>
</dbReference>
<keyword evidence="3" id="KW-1185">Reference proteome</keyword>
<evidence type="ECO:0000313" key="2">
    <source>
        <dbReference type="EMBL" id="KAK2164183.1"/>
    </source>
</evidence>
<dbReference type="EMBL" id="JAODUP010000068">
    <property type="protein sequence ID" value="KAK2164183.1"/>
    <property type="molecule type" value="Genomic_DNA"/>
</dbReference>
<evidence type="ECO:0000256" key="1">
    <source>
        <dbReference type="SAM" id="MobiDB-lite"/>
    </source>
</evidence>
<feature type="region of interest" description="Disordered" evidence="1">
    <location>
        <begin position="1"/>
        <end position="70"/>
    </location>
</feature>
<reference evidence="2" key="1">
    <citation type="journal article" date="2023" name="Mol. Biol. Evol.">
        <title>Third-Generation Sequencing Reveals the Adaptive Role of the Epigenome in Three Deep-Sea Polychaetes.</title>
        <authorList>
            <person name="Perez M."/>
            <person name="Aroh O."/>
            <person name="Sun Y."/>
            <person name="Lan Y."/>
            <person name="Juniper S.K."/>
            <person name="Young C.R."/>
            <person name="Angers B."/>
            <person name="Qian P.Y."/>
        </authorList>
    </citation>
    <scope>NUCLEOTIDE SEQUENCE</scope>
    <source>
        <strain evidence="2">P08H-3</strain>
    </source>
</reference>
<accession>A0AAD9ND45</accession>
<proteinExistence type="predicted"/>